<evidence type="ECO:0000256" key="11">
    <source>
        <dbReference type="ARBA" id="ARBA00022840"/>
    </source>
</evidence>
<feature type="binding site" evidence="16">
    <location>
        <position position="143"/>
    </location>
    <ligand>
        <name>Zn(2+)</name>
        <dbReference type="ChEBI" id="CHEBI:29105"/>
    </ligand>
</feature>
<comment type="function">
    <text evidence="1 16">Is required not only for elongation of protein synthesis but also for the initiation of all mRNA translation through initiator tRNA(fMet) aminoacylation.</text>
</comment>
<accession>A0A2Z2NS82</accession>
<dbReference type="Proteomes" id="UP000250079">
    <property type="component" value="Chromosome"/>
</dbReference>
<keyword evidence="11 16" id="KW-0067">ATP-binding</keyword>
<evidence type="ECO:0000256" key="1">
    <source>
        <dbReference type="ARBA" id="ARBA00003314"/>
    </source>
</evidence>
<dbReference type="RefSeq" id="WP_088915975.1">
    <property type="nucleotide sequence ID" value="NZ_CP018632.1"/>
</dbReference>
<dbReference type="OrthoDB" id="9810191at2"/>
<evidence type="ECO:0000256" key="14">
    <source>
        <dbReference type="ARBA" id="ARBA00023146"/>
    </source>
</evidence>
<evidence type="ECO:0000256" key="15">
    <source>
        <dbReference type="ARBA" id="ARBA00047364"/>
    </source>
</evidence>
<dbReference type="HAMAP" id="MF_00098">
    <property type="entry name" value="Met_tRNA_synth_type1"/>
    <property type="match status" value="1"/>
</dbReference>
<dbReference type="PRINTS" id="PR01041">
    <property type="entry name" value="TRNASYNTHMET"/>
</dbReference>
<dbReference type="Pfam" id="PF19303">
    <property type="entry name" value="Anticodon_3"/>
    <property type="match status" value="1"/>
</dbReference>
<keyword evidence="5 16" id="KW-0963">Cytoplasm</keyword>
<evidence type="ECO:0000256" key="9">
    <source>
        <dbReference type="ARBA" id="ARBA00022741"/>
    </source>
</evidence>
<evidence type="ECO:0000256" key="10">
    <source>
        <dbReference type="ARBA" id="ARBA00022833"/>
    </source>
</evidence>
<keyword evidence="14 16" id="KW-0030">Aminoacyl-tRNA synthetase</keyword>
<dbReference type="GO" id="GO:0046872">
    <property type="term" value="F:metal ion binding"/>
    <property type="evidence" value="ECO:0007669"/>
    <property type="project" value="UniProtKB-KW"/>
</dbReference>
<dbReference type="EC" id="6.1.1.10" evidence="16"/>
<dbReference type="Pfam" id="PF01588">
    <property type="entry name" value="tRNA_bind"/>
    <property type="match status" value="1"/>
</dbReference>
<organism evidence="18 19">
    <name type="scientific">Granulosicoccus antarcticus IMCC3135</name>
    <dbReference type="NCBI Taxonomy" id="1192854"/>
    <lineage>
        <taxon>Bacteria</taxon>
        <taxon>Pseudomonadati</taxon>
        <taxon>Pseudomonadota</taxon>
        <taxon>Gammaproteobacteria</taxon>
        <taxon>Chromatiales</taxon>
        <taxon>Granulosicoccaceae</taxon>
        <taxon>Granulosicoccus</taxon>
    </lineage>
</organism>
<dbReference type="PANTHER" id="PTHR45765">
    <property type="entry name" value="METHIONINE--TRNA LIGASE"/>
    <property type="match status" value="1"/>
</dbReference>
<dbReference type="InterPro" id="IPR001412">
    <property type="entry name" value="aa-tRNA-synth_I_CS"/>
</dbReference>
<dbReference type="CDD" id="cd07957">
    <property type="entry name" value="Anticodon_Ia_Met"/>
    <property type="match status" value="1"/>
</dbReference>
<dbReference type="CDD" id="cd00814">
    <property type="entry name" value="MetRS_core"/>
    <property type="match status" value="1"/>
</dbReference>
<keyword evidence="12 16" id="KW-0694">RNA-binding</keyword>
<feature type="binding site" evidence="16">
    <location>
        <position position="156"/>
    </location>
    <ligand>
        <name>Zn(2+)</name>
        <dbReference type="ChEBI" id="CHEBI:29105"/>
    </ligand>
</feature>
<feature type="domain" description="TRNA-binding" evidence="17">
    <location>
        <begin position="578"/>
        <end position="680"/>
    </location>
</feature>
<evidence type="ECO:0000256" key="12">
    <source>
        <dbReference type="ARBA" id="ARBA00022884"/>
    </source>
</evidence>
<dbReference type="GO" id="GO:0000049">
    <property type="term" value="F:tRNA binding"/>
    <property type="evidence" value="ECO:0007669"/>
    <property type="project" value="UniProtKB-UniRule"/>
</dbReference>
<feature type="binding site" evidence="16">
    <location>
        <position position="146"/>
    </location>
    <ligand>
        <name>Zn(2+)</name>
        <dbReference type="ChEBI" id="CHEBI:29105"/>
    </ligand>
</feature>
<dbReference type="SUPFAM" id="SSF50249">
    <property type="entry name" value="Nucleic acid-binding proteins"/>
    <property type="match status" value="1"/>
</dbReference>
<dbReference type="InterPro" id="IPR029038">
    <property type="entry name" value="MetRS_Zn"/>
</dbReference>
<evidence type="ECO:0000256" key="13">
    <source>
        <dbReference type="ARBA" id="ARBA00022917"/>
    </source>
</evidence>
<dbReference type="Pfam" id="PF09334">
    <property type="entry name" value="tRNA-synt_1g"/>
    <property type="match status" value="1"/>
</dbReference>
<feature type="short sequence motif" description="'HIGH' region" evidence="16">
    <location>
        <begin position="12"/>
        <end position="22"/>
    </location>
</feature>
<dbReference type="InterPro" id="IPR023458">
    <property type="entry name" value="Met-tRNA_ligase_1"/>
</dbReference>
<comment type="subunit">
    <text evidence="4 16">Homodimer.</text>
</comment>
<evidence type="ECO:0000313" key="18">
    <source>
        <dbReference type="EMBL" id="ASJ70427.1"/>
    </source>
</evidence>
<evidence type="ECO:0000256" key="2">
    <source>
        <dbReference type="ARBA" id="ARBA00004496"/>
    </source>
</evidence>
<feature type="binding site" evidence="16">
    <location>
        <position position="331"/>
    </location>
    <ligand>
        <name>ATP</name>
        <dbReference type="ChEBI" id="CHEBI:30616"/>
    </ligand>
</feature>
<evidence type="ECO:0000256" key="7">
    <source>
        <dbReference type="ARBA" id="ARBA00022598"/>
    </source>
</evidence>
<keyword evidence="8 16" id="KW-0479">Metal-binding</keyword>
<keyword evidence="9 16" id="KW-0547">Nucleotide-binding</keyword>
<feature type="short sequence motif" description="'KMSKS' region" evidence="16">
    <location>
        <begin position="328"/>
        <end position="332"/>
    </location>
</feature>
<evidence type="ECO:0000313" key="19">
    <source>
        <dbReference type="Proteomes" id="UP000250079"/>
    </source>
</evidence>
<comment type="subcellular location">
    <subcellularLocation>
        <location evidence="2 16">Cytoplasm</location>
    </subcellularLocation>
</comment>
<evidence type="ECO:0000256" key="3">
    <source>
        <dbReference type="ARBA" id="ARBA00008258"/>
    </source>
</evidence>
<keyword evidence="10 16" id="KW-0862">Zinc</keyword>
<protein>
    <recommendedName>
        <fullName evidence="16">Methionine--tRNA ligase</fullName>
        <ecNumber evidence="16">6.1.1.10</ecNumber>
    </recommendedName>
    <alternativeName>
        <fullName evidence="16">Methionyl-tRNA synthetase</fullName>
        <shortName evidence="16">MetRS</shortName>
    </alternativeName>
</protein>
<dbReference type="GO" id="GO:0005524">
    <property type="term" value="F:ATP binding"/>
    <property type="evidence" value="ECO:0007669"/>
    <property type="project" value="UniProtKB-UniRule"/>
</dbReference>
<dbReference type="InterPro" id="IPR014758">
    <property type="entry name" value="Met-tRNA_synth"/>
</dbReference>
<dbReference type="InterPro" id="IPR033911">
    <property type="entry name" value="MetRS_core"/>
</dbReference>
<evidence type="ECO:0000256" key="6">
    <source>
        <dbReference type="ARBA" id="ARBA00022555"/>
    </source>
</evidence>
<comment type="catalytic activity">
    <reaction evidence="15 16">
        <text>tRNA(Met) + L-methionine + ATP = L-methionyl-tRNA(Met) + AMP + diphosphate</text>
        <dbReference type="Rhea" id="RHEA:13481"/>
        <dbReference type="Rhea" id="RHEA-COMP:9667"/>
        <dbReference type="Rhea" id="RHEA-COMP:9698"/>
        <dbReference type="ChEBI" id="CHEBI:30616"/>
        <dbReference type="ChEBI" id="CHEBI:33019"/>
        <dbReference type="ChEBI" id="CHEBI:57844"/>
        <dbReference type="ChEBI" id="CHEBI:78442"/>
        <dbReference type="ChEBI" id="CHEBI:78530"/>
        <dbReference type="ChEBI" id="CHEBI:456215"/>
        <dbReference type="EC" id="6.1.1.10"/>
    </reaction>
</comment>
<dbReference type="InterPro" id="IPR002547">
    <property type="entry name" value="tRNA-bd_dom"/>
</dbReference>
<dbReference type="SUPFAM" id="SSF47323">
    <property type="entry name" value="Anticodon-binding domain of a subclass of class I aminoacyl-tRNA synthetases"/>
    <property type="match status" value="1"/>
</dbReference>
<name>A0A2Z2NS82_9GAMM</name>
<dbReference type="FunFam" id="2.20.28.20:FF:000001">
    <property type="entry name" value="Methionine--tRNA ligase"/>
    <property type="match status" value="1"/>
</dbReference>
<dbReference type="FunFam" id="2.40.50.140:FF:000042">
    <property type="entry name" value="Methionine--tRNA ligase"/>
    <property type="match status" value="1"/>
</dbReference>
<evidence type="ECO:0000259" key="17">
    <source>
        <dbReference type="PROSITE" id="PS50886"/>
    </source>
</evidence>
<dbReference type="Gene3D" id="2.40.50.140">
    <property type="entry name" value="Nucleic acid-binding proteins"/>
    <property type="match status" value="1"/>
</dbReference>
<evidence type="ECO:0000256" key="16">
    <source>
        <dbReference type="HAMAP-Rule" id="MF_00098"/>
    </source>
</evidence>
<dbReference type="CDD" id="cd02800">
    <property type="entry name" value="tRNA_bind_EcMetRS_like"/>
    <property type="match status" value="1"/>
</dbReference>
<dbReference type="NCBIfam" id="NF001100">
    <property type="entry name" value="PRK00133.1"/>
    <property type="match status" value="1"/>
</dbReference>
<dbReference type="FunFam" id="1.10.730.10:FF:000005">
    <property type="entry name" value="Methionine--tRNA ligase"/>
    <property type="match status" value="1"/>
</dbReference>
<evidence type="ECO:0000256" key="5">
    <source>
        <dbReference type="ARBA" id="ARBA00022490"/>
    </source>
</evidence>
<feature type="binding site" evidence="16">
    <location>
        <position position="159"/>
    </location>
    <ligand>
        <name>Zn(2+)</name>
        <dbReference type="ChEBI" id="CHEBI:29105"/>
    </ligand>
</feature>
<dbReference type="GO" id="GO:0004825">
    <property type="term" value="F:methionine-tRNA ligase activity"/>
    <property type="evidence" value="ECO:0007669"/>
    <property type="project" value="UniProtKB-UniRule"/>
</dbReference>
<dbReference type="PANTHER" id="PTHR45765:SF1">
    <property type="entry name" value="METHIONINE--TRNA LIGASE, CYTOPLASMIC"/>
    <property type="match status" value="1"/>
</dbReference>
<dbReference type="SUPFAM" id="SSF52374">
    <property type="entry name" value="Nucleotidylyl transferase"/>
    <property type="match status" value="1"/>
</dbReference>
<dbReference type="AlphaFoldDB" id="A0A2Z2NS82"/>
<dbReference type="PROSITE" id="PS00178">
    <property type="entry name" value="AA_TRNA_LIGASE_I"/>
    <property type="match status" value="1"/>
</dbReference>
<dbReference type="InterPro" id="IPR009080">
    <property type="entry name" value="tRNAsynth_Ia_anticodon-bd"/>
</dbReference>
<dbReference type="InterPro" id="IPR012340">
    <property type="entry name" value="NA-bd_OB-fold"/>
</dbReference>
<keyword evidence="19" id="KW-1185">Reference proteome</keyword>
<sequence>MSRRILVTSALPYANGALHIGHMLEYIQTDIWVRFQRLMGNEVQWVWADDAHGTPIMLKAQAEGVEPQALIARIKSEHERDIAGFLLSPDNFHTTHSEENRELANLIYTRNRDAGNIVKRTIKQLYDSEREMFLPDRFVKGICPSCGTADQYGDNCENCSATYDATDLKDPISQVSGTTPELRDSEQYFFALGNFADMLREWTASGSLQPEMANKLKEWLDGGLQDWDISRNAPYFGFEIPDAPGKYFYVWLDAPIAYIASHKNLAARTGEDWEASWKEGSDVELYHFIGKDIVNFHGLFWPAMLEGAGYRKPTGVFCHGFLTVDNLKMSKSRGTSVTIETWLKHLEPEYLRYYYASKLTGNVVDLNMNFDDFTTRVNADLVGKVVNIASRCAGFISKRFDGQLSASYPEDQLGAYADFTSARHIIMQYYEQREYGKAMREIMQLAEHANTYINDAEPWVKIKDPEQAEAVQQICTVGLNYFRIIVTYLSPVLPALTSKTEQFLNTTLTLDSLDQPLIGHTINRYQPMMTRVDPVQIDKILDDTKAGSAEAQTETKAAPAKAAEAVMEPLKPEIEIGDFDKVDLRVALITDAQPVKGADKLVELTLDIGLEETRTVFAGIKAAYKPEDLIGRRTVMVANLKPRQMRFGLSSGMVLAAGPGGSDLFILTPDEGATPGMRVK</sequence>
<evidence type="ECO:0000256" key="8">
    <source>
        <dbReference type="ARBA" id="ARBA00022723"/>
    </source>
</evidence>
<reference evidence="18 19" key="1">
    <citation type="submission" date="2016-12" db="EMBL/GenBank/DDBJ databases">
        <authorList>
            <person name="Song W.-J."/>
            <person name="Kurnit D.M."/>
        </authorList>
    </citation>
    <scope>NUCLEOTIDE SEQUENCE [LARGE SCALE GENOMIC DNA]</scope>
    <source>
        <strain evidence="18 19">IMCC3135</strain>
    </source>
</reference>
<comment type="cofactor">
    <cofactor evidence="16">
        <name>Zn(2+)</name>
        <dbReference type="ChEBI" id="CHEBI:29105"/>
    </cofactor>
    <text evidence="16">Binds 1 zinc ion per subunit.</text>
</comment>
<dbReference type="SUPFAM" id="SSF57770">
    <property type="entry name" value="Methionyl-tRNA synthetase (MetRS), Zn-domain"/>
    <property type="match status" value="1"/>
</dbReference>
<proteinExistence type="inferred from homology"/>
<comment type="similarity">
    <text evidence="3 16">Belongs to the class-I aminoacyl-tRNA synthetase family. MetG type 1 subfamily.</text>
</comment>
<dbReference type="Gene3D" id="2.20.28.20">
    <property type="entry name" value="Methionyl-tRNA synthetase, Zn-domain"/>
    <property type="match status" value="1"/>
</dbReference>
<dbReference type="NCBIfam" id="TIGR00398">
    <property type="entry name" value="metG"/>
    <property type="match status" value="1"/>
</dbReference>
<dbReference type="KEGG" id="gai:IMCC3135_01540"/>
<dbReference type="NCBIfam" id="TIGR00399">
    <property type="entry name" value="metG_C_term"/>
    <property type="match status" value="1"/>
</dbReference>
<dbReference type="Gene3D" id="3.40.50.620">
    <property type="entry name" value="HUPs"/>
    <property type="match status" value="1"/>
</dbReference>
<keyword evidence="6 16" id="KW-0820">tRNA-binding</keyword>
<dbReference type="InterPro" id="IPR014729">
    <property type="entry name" value="Rossmann-like_a/b/a_fold"/>
</dbReference>
<dbReference type="InterPro" id="IPR041872">
    <property type="entry name" value="Anticodon_Met"/>
</dbReference>
<dbReference type="EMBL" id="CP018632">
    <property type="protein sequence ID" value="ASJ70427.1"/>
    <property type="molecule type" value="Genomic_DNA"/>
</dbReference>
<keyword evidence="7 16" id="KW-0436">Ligase</keyword>
<dbReference type="InterPro" id="IPR004495">
    <property type="entry name" value="Met-tRNA-synth_bsu_C"/>
</dbReference>
<dbReference type="Gene3D" id="1.10.730.10">
    <property type="entry name" value="Isoleucyl-tRNA Synthetase, Domain 1"/>
    <property type="match status" value="1"/>
</dbReference>
<evidence type="ECO:0000256" key="4">
    <source>
        <dbReference type="ARBA" id="ARBA00011738"/>
    </source>
</evidence>
<dbReference type="GO" id="GO:0005829">
    <property type="term" value="C:cytosol"/>
    <property type="evidence" value="ECO:0007669"/>
    <property type="project" value="TreeGrafter"/>
</dbReference>
<dbReference type="PROSITE" id="PS50886">
    <property type="entry name" value="TRBD"/>
    <property type="match status" value="1"/>
</dbReference>
<dbReference type="InterPro" id="IPR015413">
    <property type="entry name" value="Methionyl/Leucyl_tRNA_Synth"/>
</dbReference>
<dbReference type="GO" id="GO:0006431">
    <property type="term" value="P:methionyl-tRNA aminoacylation"/>
    <property type="evidence" value="ECO:0007669"/>
    <property type="project" value="UniProtKB-UniRule"/>
</dbReference>
<gene>
    <name evidence="16 18" type="primary">metG</name>
    <name evidence="18" type="ORF">IMCC3135_01540</name>
</gene>
<keyword evidence="13 16" id="KW-0648">Protein biosynthesis</keyword>